<keyword evidence="1" id="KW-0175">Coiled coil</keyword>
<organism evidence="2 3">
    <name type="scientific">Drosophila lebanonensis</name>
    <name type="common">Fruit fly</name>
    <name type="synonym">Scaptodrosophila lebanonensis</name>
    <dbReference type="NCBI Taxonomy" id="7225"/>
    <lineage>
        <taxon>Eukaryota</taxon>
        <taxon>Metazoa</taxon>
        <taxon>Ecdysozoa</taxon>
        <taxon>Arthropoda</taxon>
        <taxon>Hexapoda</taxon>
        <taxon>Insecta</taxon>
        <taxon>Pterygota</taxon>
        <taxon>Neoptera</taxon>
        <taxon>Endopterygota</taxon>
        <taxon>Diptera</taxon>
        <taxon>Brachycera</taxon>
        <taxon>Muscomorpha</taxon>
        <taxon>Ephydroidea</taxon>
        <taxon>Drosophilidae</taxon>
        <taxon>Scaptodrosophila</taxon>
    </lineage>
</organism>
<feature type="coiled-coil region" evidence="1">
    <location>
        <begin position="369"/>
        <end position="396"/>
    </location>
</feature>
<dbReference type="OrthoDB" id="6432391at2759"/>
<dbReference type="PANTHER" id="PTHR21974:SF2">
    <property type="entry name" value="RE15880P"/>
    <property type="match status" value="1"/>
</dbReference>
<dbReference type="GO" id="GO:0005929">
    <property type="term" value="C:cilium"/>
    <property type="evidence" value="ECO:0007669"/>
    <property type="project" value="TreeGrafter"/>
</dbReference>
<feature type="coiled-coil region" evidence="1">
    <location>
        <begin position="187"/>
        <end position="244"/>
    </location>
</feature>
<sequence length="403" mass="45635">MMGCGSSMNTESVNEEPTTATGMFLQMQQNGGTKAQNIVQQYVRLDEQISKLEATCPGPRMATAEAWIDHLQTKRDAMLGLEGMDREQREQLLQRNQRLLQQKPQTEDDAEPLTLNGYPLPAPTTQRLPGGGSEIVANTPTKDLAQLAHNLGVIGDERKASTHEDFFANLSESALYLLSIRYYSEVLEHTKVRLKKLIERYAELNELYVNQDGIIAFISGGTYMSRLEESIDAQLETARDIRDKLGSTLEQWRICGTLLRAAANSATQALKQWHQLGRLVDPQYKLQAALECRSLFHASLISLECAQMALPHVELKYMSNRQILAVAHCNTYLITDIANSARYEHTSKVFANYESNISKTSTWLYDTFNKTLRKDFEKAEDTVKRLAKTLREHRDEIFSAVRK</sequence>
<dbReference type="RefSeq" id="XP_030383123.1">
    <property type="nucleotide sequence ID" value="XM_030527263.1"/>
</dbReference>
<dbReference type="Proteomes" id="UP000504634">
    <property type="component" value="Unplaced"/>
</dbReference>
<evidence type="ECO:0000256" key="1">
    <source>
        <dbReference type="SAM" id="Coils"/>
    </source>
</evidence>
<evidence type="ECO:0000313" key="2">
    <source>
        <dbReference type="Proteomes" id="UP000504634"/>
    </source>
</evidence>
<gene>
    <name evidence="3" type="primary">LOC115630629</name>
</gene>
<evidence type="ECO:0000313" key="3">
    <source>
        <dbReference type="RefSeq" id="XP_030383123.1"/>
    </source>
</evidence>
<dbReference type="GeneID" id="115630629"/>
<accession>A0A6J2U6F4</accession>
<dbReference type="PANTHER" id="PTHR21974">
    <property type="entry name" value="RE15880P"/>
    <property type="match status" value="1"/>
</dbReference>
<proteinExistence type="predicted"/>
<dbReference type="CTD" id="33702"/>
<keyword evidence="2" id="KW-1185">Reference proteome</keyword>
<dbReference type="AlphaFoldDB" id="A0A6J2U6F4"/>
<protein>
    <submittedName>
        <fullName evidence="3">Uncharacterized protein LOC115630629</fullName>
    </submittedName>
</protein>
<name>A0A6J2U6F4_DROLE</name>
<reference evidence="3" key="1">
    <citation type="submission" date="2025-08" db="UniProtKB">
        <authorList>
            <consortium name="RefSeq"/>
        </authorList>
    </citation>
    <scope>IDENTIFICATION</scope>
    <source>
        <strain evidence="3">11010-0011.00</strain>
        <tissue evidence="3">Whole body</tissue>
    </source>
</reference>